<evidence type="ECO:0000256" key="1">
    <source>
        <dbReference type="SAM" id="MobiDB-lite"/>
    </source>
</evidence>
<reference evidence="2 3" key="1">
    <citation type="submission" date="2020-10" db="EMBL/GenBank/DDBJ databases">
        <title>Sequencing the genomes of 1000 actinobacteria strains.</title>
        <authorList>
            <person name="Klenk H.-P."/>
        </authorList>
    </citation>
    <scope>NUCLEOTIDE SEQUENCE [LARGE SCALE GENOMIC DNA]</scope>
    <source>
        <strain evidence="2 3">DSM 46661</strain>
    </source>
</reference>
<accession>A0ABR9LAJ0</accession>
<name>A0ABR9LAJ0_9PSEU</name>
<dbReference type="RefSeq" id="WP_192744806.1">
    <property type="nucleotide sequence ID" value="NZ_JADBEJ010000005.1"/>
</dbReference>
<proteinExistence type="predicted"/>
<protein>
    <submittedName>
        <fullName evidence="2">Uncharacterized protein</fullName>
    </submittedName>
</protein>
<dbReference type="EMBL" id="JADBEJ010000005">
    <property type="protein sequence ID" value="MBE1577671.1"/>
    <property type="molecule type" value="Genomic_DNA"/>
</dbReference>
<dbReference type="Proteomes" id="UP000656548">
    <property type="component" value="Unassembled WGS sequence"/>
</dbReference>
<sequence length="91" mass="9025">MEVGGSGEGRLSEDGVTGEGRVAEGAGSDARFGQVEVDELGVGEVEVELASVGGAVAGFEVVVEDALNGEPDFAFLDKGTVLLALVGMGIA</sequence>
<gene>
    <name evidence="2" type="ORF">H4W30_004731</name>
</gene>
<evidence type="ECO:0000313" key="2">
    <source>
        <dbReference type="EMBL" id="MBE1577671.1"/>
    </source>
</evidence>
<evidence type="ECO:0000313" key="3">
    <source>
        <dbReference type="Proteomes" id="UP000656548"/>
    </source>
</evidence>
<feature type="region of interest" description="Disordered" evidence="1">
    <location>
        <begin position="1"/>
        <end position="28"/>
    </location>
</feature>
<comment type="caution">
    <text evidence="2">The sequence shown here is derived from an EMBL/GenBank/DDBJ whole genome shotgun (WGS) entry which is preliminary data.</text>
</comment>
<organism evidence="2 3">
    <name type="scientific">Amycolatopsis roodepoortensis</name>
    <dbReference type="NCBI Taxonomy" id="700274"/>
    <lineage>
        <taxon>Bacteria</taxon>
        <taxon>Bacillati</taxon>
        <taxon>Actinomycetota</taxon>
        <taxon>Actinomycetes</taxon>
        <taxon>Pseudonocardiales</taxon>
        <taxon>Pseudonocardiaceae</taxon>
        <taxon>Amycolatopsis</taxon>
    </lineage>
</organism>
<keyword evidence="3" id="KW-1185">Reference proteome</keyword>